<reference evidence="5 6" key="1">
    <citation type="submission" date="2019-08" db="EMBL/GenBank/DDBJ databases">
        <authorList>
            <person name="Dhanesh K."/>
            <person name="Kumar G."/>
            <person name="Sasikala C."/>
            <person name="Venkata Ramana C."/>
        </authorList>
    </citation>
    <scope>NUCLEOTIDE SEQUENCE [LARGE SCALE GENOMIC DNA]</scope>
    <source>
        <strain evidence="5 6">JC645</strain>
    </source>
</reference>
<dbReference type="SUPFAM" id="SSF81324">
    <property type="entry name" value="Voltage-gated potassium channels"/>
    <property type="match status" value="1"/>
</dbReference>
<evidence type="ECO:0000313" key="5">
    <source>
        <dbReference type="EMBL" id="KAA5543098.1"/>
    </source>
</evidence>
<dbReference type="SUPFAM" id="SSF51735">
    <property type="entry name" value="NAD(P)-binding Rossmann-fold domains"/>
    <property type="match status" value="1"/>
</dbReference>
<dbReference type="InterPro" id="IPR013099">
    <property type="entry name" value="K_chnl_dom"/>
</dbReference>
<dbReference type="Pfam" id="PF02080">
    <property type="entry name" value="TrkA_C"/>
    <property type="match status" value="1"/>
</dbReference>
<dbReference type="GO" id="GO:0005886">
    <property type="term" value="C:plasma membrane"/>
    <property type="evidence" value="ECO:0007669"/>
    <property type="project" value="UniProtKB-SubCell"/>
</dbReference>
<keyword evidence="5" id="KW-0406">Ion transport</keyword>
<dbReference type="GO" id="GO:0008324">
    <property type="term" value="F:monoatomic cation transmembrane transporter activity"/>
    <property type="evidence" value="ECO:0007669"/>
    <property type="project" value="InterPro"/>
</dbReference>
<feature type="transmembrane region" description="Helical" evidence="2">
    <location>
        <begin position="35"/>
        <end position="52"/>
    </location>
</feature>
<comment type="subcellular location">
    <subcellularLocation>
        <location evidence="1">Cell membrane</location>
        <topology evidence="1">Multi-pass membrane protein</topology>
    </subcellularLocation>
</comment>
<dbReference type="InterPro" id="IPR006037">
    <property type="entry name" value="RCK_C"/>
</dbReference>
<comment type="caution">
    <text evidence="5">The sequence shown here is derived from an EMBL/GenBank/DDBJ whole genome shotgun (WGS) entry which is preliminary data.</text>
</comment>
<dbReference type="InterPro" id="IPR050721">
    <property type="entry name" value="Trk_Ktr_HKT_K-transport"/>
</dbReference>
<dbReference type="EMBL" id="VWOX01000006">
    <property type="protein sequence ID" value="KAA5543098.1"/>
    <property type="molecule type" value="Genomic_DNA"/>
</dbReference>
<keyword evidence="2" id="KW-0812">Transmembrane</keyword>
<evidence type="ECO:0000313" key="6">
    <source>
        <dbReference type="Proteomes" id="UP000324479"/>
    </source>
</evidence>
<protein>
    <submittedName>
        <fullName evidence="5">Potassium channel protein</fullName>
    </submittedName>
</protein>
<keyword evidence="2" id="KW-0472">Membrane</keyword>
<dbReference type="PROSITE" id="PS51201">
    <property type="entry name" value="RCK_N"/>
    <property type="match status" value="1"/>
</dbReference>
<keyword evidence="2" id="KW-1133">Transmembrane helix</keyword>
<dbReference type="InterPro" id="IPR036721">
    <property type="entry name" value="RCK_C_sf"/>
</dbReference>
<feature type="transmembrane region" description="Helical" evidence="2">
    <location>
        <begin position="12"/>
        <end position="29"/>
    </location>
</feature>
<feature type="transmembrane region" description="Helical" evidence="2">
    <location>
        <begin position="64"/>
        <end position="85"/>
    </location>
</feature>
<proteinExistence type="predicted"/>
<evidence type="ECO:0000259" key="3">
    <source>
        <dbReference type="PROSITE" id="PS51201"/>
    </source>
</evidence>
<feature type="domain" description="RCK N-terminal" evidence="3">
    <location>
        <begin position="110"/>
        <end position="227"/>
    </location>
</feature>
<gene>
    <name evidence="5" type="ORF">FYK55_12485</name>
</gene>
<organism evidence="5 6">
    <name type="scientific">Roseiconus nitratireducens</name>
    <dbReference type="NCBI Taxonomy" id="2605748"/>
    <lineage>
        <taxon>Bacteria</taxon>
        <taxon>Pseudomonadati</taxon>
        <taxon>Planctomycetota</taxon>
        <taxon>Planctomycetia</taxon>
        <taxon>Pirellulales</taxon>
        <taxon>Pirellulaceae</taxon>
        <taxon>Roseiconus</taxon>
    </lineage>
</organism>
<dbReference type="Gene3D" id="3.40.50.720">
    <property type="entry name" value="NAD(P)-binding Rossmann-like Domain"/>
    <property type="match status" value="1"/>
</dbReference>
<dbReference type="Pfam" id="PF07885">
    <property type="entry name" value="Ion_trans_2"/>
    <property type="match status" value="1"/>
</dbReference>
<dbReference type="InterPro" id="IPR036291">
    <property type="entry name" value="NAD(P)-bd_dom_sf"/>
</dbReference>
<dbReference type="Gene3D" id="1.10.287.70">
    <property type="match status" value="1"/>
</dbReference>
<dbReference type="Proteomes" id="UP000324479">
    <property type="component" value="Unassembled WGS sequence"/>
</dbReference>
<keyword evidence="5" id="KW-0407">Ion channel</keyword>
<sequence>MSGSSSLHKMKVGMAVLIGTCVVAVVGYVLAGWTLLDAIYMVAITIFGVGYGEVRPVTDPGLKLFTLGVVVTGCSSGIYVLGGFVQMIAEGEIQRALGARRMSRGIEQLTDHAIICGYGRVGRSLVAELQHSGVSFVVVDRNTERLAEAERDGILVVSGDASEEGTLEKAGIQRASVLASVLPGDAENVFVTLTARELNSTIQIIARGESEATERKLLRSGANRVVLPTMIGASKIAHLIACPTVESLVSDARVFSRLNQDLETFALGMIEIPIRADSVLVGGTIRDIELTGDGGNVVVAVKRESGEVVRNPKMDDVIQANDKLIVLAHKEDLPTVTRRASQKSEQMIYRGAKYSG</sequence>
<dbReference type="AlphaFoldDB" id="A0A5M6D6E2"/>
<evidence type="ECO:0000256" key="2">
    <source>
        <dbReference type="SAM" id="Phobius"/>
    </source>
</evidence>
<keyword evidence="5" id="KW-0813">Transport</keyword>
<dbReference type="PROSITE" id="PS51202">
    <property type="entry name" value="RCK_C"/>
    <property type="match status" value="1"/>
</dbReference>
<dbReference type="GO" id="GO:0006813">
    <property type="term" value="P:potassium ion transport"/>
    <property type="evidence" value="ECO:0007669"/>
    <property type="project" value="InterPro"/>
</dbReference>
<dbReference type="Gene3D" id="3.30.70.1450">
    <property type="entry name" value="Regulator of K+ conductance, C-terminal domain"/>
    <property type="match status" value="1"/>
</dbReference>
<dbReference type="PANTHER" id="PTHR43833">
    <property type="entry name" value="POTASSIUM CHANNEL PROTEIN 2-RELATED-RELATED"/>
    <property type="match status" value="1"/>
</dbReference>
<dbReference type="InterPro" id="IPR003148">
    <property type="entry name" value="RCK_N"/>
</dbReference>
<accession>A0A5M6D6E2</accession>
<feature type="domain" description="RCK C-terminal" evidence="4">
    <location>
        <begin position="257"/>
        <end position="342"/>
    </location>
</feature>
<name>A0A5M6D6E2_9BACT</name>
<dbReference type="PANTHER" id="PTHR43833:SF9">
    <property type="entry name" value="POTASSIUM CHANNEL PROTEIN YUGO-RELATED"/>
    <property type="match status" value="1"/>
</dbReference>
<keyword evidence="6" id="KW-1185">Reference proteome</keyword>
<dbReference type="SUPFAM" id="SSF116726">
    <property type="entry name" value="TrkA C-terminal domain-like"/>
    <property type="match status" value="1"/>
</dbReference>
<evidence type="ECO:0000256" key="1">
    <source>
        <dbReference type="ARBA" id="ARBA00004651"/>
    </source>
</evidence>
<dbReference type="Pfam" id="PF02254">
    <property type="entry name" value="TrkA_N"/>
    <property type="match status" value="1"/>
</dbReference>
<evidence type="ECO:0000259" key="4">
    <source>
        <dbReference type="PROSITE" id="PS51202"/>
    </source>
</evidence>